<dbReference type="InterPro" id="IPR039491">
    <property type="entry name" value="REX1-B"/>
</dbReference>
<dbReference type="PANTHER" id="PTHR28309:SF1">
    <property type="entry name" value="REQUIRED FOR EXCISION 1-B DOMAIN-CONTAINING PROTEIN"/>
    <property type="match status" value="1"/>
</dbReference>
<comment type="caution">
    <text evidence="1">The sequence shown here is derived from an EMBL/GenBank/DDBJ whole genome shotgun (WGS) entry which is preliminary data.</text>
</comment>
<gene>
    <name evidence="1" type="ORF">HK105_208228</name>
</gene>
<accession>A0ABR4MYE3</accession>
<evidence type="ECO:0000313" key="1">
    <source>
        <dbReference type="EMBL" id="KAL2912313.1"/>
    </source>
</evidence>
<evidence type="ECO:0000313" key="2">
    <source>
        <dbReference type="Proteomes" id="UP001527925"/>
    </source>
</evidence>
<dbReference type="Pfam" id="PF14966">
    <property type="entry name" value="DNA_repr_REX1B"/>
    <property type="match status" value="1"/>
</dbReference>
<organism evidence="1 2">
    <name type="scientific">Polyrhizophydium stewartii</name>
    <dbReference type="NCBI Taxonomy" id="2732419"/>
    <lineage>
        <taxon>Eukaryota</taxon>
        <taxon>Fungi</taxon>
        <taxon>Fungi incertae sedis</taxon>
        <taxon>Chytridiomycota</taxon>
        <taxon>Chytridiomycota incertae sedis</taxon>
        <taxon>Chytridiomycetes</taxon>
        <taxon>Rhizophydiales</taxon>
        <taxon>Rhizophydiales incertae sedis</taxon>
        <taxon>Polyrhizophydium</taxon>
    </lineage>
</organism>
<reference evidence="1 2" key="1">
    <citation type="submission" date="2023-09" db="EMBL/GenBank/DDBJ databases">
        <title>Pangenome analysis of Batrachochytrium dendrobatidis and related Chytrids.</title>
        <authorList>
            <person name="Yacoub M.N."/>
            <person name="Stajich J.E."/>
            <person name="James T.Y."/>
        </authorList>
    </citation>
    <scope>NUCLEOTIDE SEQUENCE [LARGE SCALE GENOMIC DNA]</scope>
    <source>
        <strain evidence="1 2">JEL0888</strain>
    </source>
</reference>
<protein>
    <submittedName>
        <fullName evidence="1">Uncharacterized protein</fullName>
    </submittedName>
</protein>
<sequence>MAGVEAPGDASMSTALELLTEFTGLQGARSAAYAQLERGFALFLGGDAEQKDYVTLANSARDSFVLISQQIQAVELGLLSDDVHRPDLAAFVRKVQELERDKLTKTIELQVASVH</sequence>
<keyword evidence="2" id="KW-1185">Reference proteome</keyword>
<dbReference type="PANTHER" id="PTHR28309">
    <property type="entry name" value="REQUIRED FOR EXCISION 1-B DOMAIN-CONTAINING PROTEIN"/>
    <property type="match status" value="1"/>
</dbReference>
<proteinExistence type="predicted"/>
<dbReference type="EMBL" id="JADGIZ020000071">
    <property type="protein sequence ID" value="KAL2912313.1"/>
    <property type="molecule type" value="Genomic_DNA"/>
</dbReference>
<dbReference type="Proteomes" id="UP001527925">
    <property type="component" value="Unassembled WGS sequence"/>
</dbReference>
<name>A0ABR4MYE3_9FUNG</name>